<dbReference type="InterPro" id="IPR000847">
    <property type="entry name" value="LysR_HTH_N"/>
</dbReference>
<accession>A0A1H2M6B4</accession>
<evidence type="ECO:0000259" key="5">
    <source>
        <dbReference type="PROSITE" id="PS50931"/>
    </source>
</evidence>
<dbReference type="RefSeq" id="WP_231918477.1">
    <property type="nucleotide sequence ID" value="NZ_LT629799.1"/>
</dbReference>
<evidence type="ECO:0000313" key="7">
    <source>
        <dbReference type="Proteomes" id="UP000198825"/>
    </source>
</evidence>
<dbReference type="EMBL" id="LT629799">
    <property type="protein sequence ID" value="SDU88016.1"/>
    <property type="molecule type" value="Genomic_DNA"/>
</dbReference>
<gene>
    <name evidence="6" type="ORF">SAMN04488544_1371</name>
</gene>
<dbReference type="AlphaFoldDB" id="A0A1H2M6B4"/>
<dbReference type="PROSITE" id="PS50931">
    <property type="entry name" value="HTH_LYSR"/>
    <property type="match status" value="1"/>
</dbReference>
<evidence type="ECO:0000256" key="2">
    <source>
        <dbReference type="ARBA" id="ARBA00023015"/>
    </source>
</evidence>
<dbReference type="STRING" id="546874.SAMN04488544_1371"/>
<dbReference type="InterPro" id="IPR036388">
    <property type="entry name" value="WH-like_DNA-bd_sf"/>
</dbReference>
<protein>
    <submittedName>
        <fullName evidence="6">ModE molybdate transport repressor domain-containing protein</fullName>
    </submittedName>
</protein>
<dbReference type="SUPFAM" id="SSF46785">
    <property type="entry name" value="Winged helix' DNA-binding domain"/>
    <property type="match status" value="1"/>
</dbReference>
<dbReference type="Pfam" id="PF00126">
    <property type="entry name" value="HTH_1"/>
    <property type="match status" value="1"/>
</dbReference>
<dbReference type="SUPFAM" id="SSF53850">
    <property type="entry name" value="Periplasmic binding protein-like II"/>
    <property type="match status" value="1"/>
</dbReference>
<dbReference type="GO" id="GO:0003700">
    <property type="term" value="F:DNA-binding transcription factor activity"/>
    <property type="evidence" value="ECO:0007669"/>
    <property type="project" value="InterPro"/>
</dbReference>
<evidence type="ECO:0000256" key="1">
    <source>
        <dbReference type="ARBA" id="ARBA00009437"/>
    </source>
</evidence>
<keyword evidence="2" id="KW-0805">Transcription regulation</keyword>
<sequence length="310" mass="32562">MALSGHLPDLDSFALLVEVARSGSIGAAARAHGVSQQSASERLTTMERQVGVPLLSRGARGTRLTASGALMVEWAARMLQVAEEVDASIAALRGERDRELRIVASMTVAEHLLPRWLVALRQQQTQPGTDRGTTSVSLRAANSAEVLRAVAAGEADLGFVEGADRPPGVSSTEIGRDDLVLVAAPSDRLARRRTPLTAAQVSGLALTSRERGSGTREVVEQALAVHGLTTAPPAVEVTTSTAVRETVRAGGAPAFLSRHAVEADLRARTLVLVRTRDLTVSRLLRAVWVGGAEAPAGPVRDLLAVVARTP</sequence>
<comment type="similarity">
    <text evidence="1">Belongs to the LysR transcriptional regulatory family.</text>
</comment>
<dbReference type="Gene3D" id="3.40.190.10">
    <property type="entry name" value="Periplasmic binding protein-like II"/>
    <property type="match status" value="2"/>
</dbReference>
<evidence type="ECO:0000256" key="4">
    <source>
        <dbReference type="ARBA" id="ARBA00023163"/>
    </source>
</evidence>
<dbReference type="InterPro" id="IPR036390">
    <property type="entry name" value="WH_DNA-bd_sf"/>
</dbReference>
<dbReference type="Proteomes" id="UP000198825">
    <property type="component" value="Chromosome I"/>
</dbReference>
<dbReference type="InterPro" id="IPR005119">
    <property type="entry name" value="LysR_subst-bd"/>
</dbReference>
<proteinExistence type="inferred from homology"/>
<reference evidence="7" key="1">
    <citation type="submission" date="2016-10" db="EMBL/GenBank/DDBJ databases">
        <authorList>
            <person name="Varghese N."/>
            <person name="Submissions S."/>
        </authorList>
    </citation>
    <scope>NUCLEOTIDE SEQUENCE [LARGE SCALE GENOMIC DNA]</scope>
    <source>
        <strain evidence="7">DSM 21743</strain>
    </source>
</reference>
<evidence type="ECO:0000313" key="6">
    <source>
        <dbReference type="EMBL" id="SDU88016.1"/>
    </source>
</evidence>
<organism evidence="6 7">
    <name type="scientific">Microlunatus sagamiharensis</name>
    <dbReference type="NCBI Taxonomy" id="546874"/>
    <lineage>
        <taxon>Bacteria</taxon>
        <taxon>Bacillati</taxon>
        <taxon>Actinomycetota</taxon>
        <taxon>Actinomycetes</taxon>
        <taxon>Propionibacteriales</taxon>
        <taxon>Propionibacteriaceae</taxon>
        <taxon>Microlunatus</taxon>
    </lineage>
</organism>
<evidence type="ECO:0000256" key="3">
    <source>
        <dbReference type="ARBA" id="ARBA00023125"/>
    </source>
</evidence>
<keyword evidence="7" id="KW-1185">Reference proteome</keyword>
<dbReference type="PANTHER" id="PTHR30126">
    <property type="entry name" value="HTH-TYPE TRANSCRIPTIONAL REGULATOR"/>
    <property type="match status" value="1"/>
</dbReference>
<dbReference type="GO" id="GO:0000976">
    <property type="term" value="F:transcription cis-regulatory region binding"/>
    <property type="evidence" value="ECO:0007669"/>
    <property type="project" value="TreeGrafter"/>
</dbReference>
<dbReference type="Gene3D" id="1.10.10.10">
    <property type="entry name" value="Winged helix-like DNA-binding domain superfamily/Winged helix DNA-binding domain"/>
    <property type="match status" value="1"/>
</dbReference>
<keyword evidence="3" id="KW-0238">DNA-binding</keyword>
<keyword evidence="4" id="KW-0804">Transcription</keyword>
<feature type="domain" description="HTH lysR-type" evidence="5">
    <location>
        <begin position="8"/>
        <end position="65"/>
    </location>
</feature>
<dbReference type="Pfam" id="PF03466">
    <property type="entry name" value="LysR_substrate"/>
    <property type="match status" value="1"/>
</dbReference>
<name>A0A1H2M6B4_9ACTN</name>
<dbReference type="PANTHER" id="PTHR30126:SF39">
    <property type="entry name" value="HTH-TYPE TRANSCRIPTIONAL REGULATOR CYSL"/>
    <property type="match status" value="1"/>
</dbReference>